<accession>A0A6N2CDI2</accession>
<keyword evidence="1" id="KW-0175">Coiled coil</keyword>
<evidence type="ECO:0000256" key="1">
    <source>
        <dbReference type="SAM" id="Coils"/>
    </source>
</evidence>
<name>A0A6N2CDI2_SOLCI</name>
<feature type="compositionally biased region" description="Basic and acidic residues" evidence="2">
    <location>
        <begin position="13"/>
        <end position="24"/>
    </location>
</feature>
<evidence type="ECO:0000313" key="3">
    <source>
        <dbReference type="EMBL" id="TMX05205.1"/>
    </source>
</evidence>
<proteinExistence type="predicted"/>
<sequence length="91" mass="10675">IDRVSQDGLDAFEAPRHQNDRSEDIEMGIQRPIDSGELGLDDFFKQVQQIEKQYEKLEKLLKKLQLLRVEVYVGNIDCYVAMILKLYTQNM</sequence>
<dbReference type="AlphaFoldDB" id="A0A6N2CDI2"/>
<evidence type="ECO:0000256" key="2">
    <source>
        <dbReference type="SAM" id="MobiDB-lite"/>
    </source>
</evidence>
<feature type="non-terminal residue" evidence="3">
    <location>
        <position position="1"/>
    </location>
</feature>
<feature type="region of interest" description="Disordered" evidence="2">
    <location>
        <begin position="1"/>
        <end position="27"/>
    </location>
</feature>
<reference evidence="3" key="1">
    <citation type="submission" date="2019-05" db="EMBL/GenBank/DDBJ databases">
        <title>The de novo reference genome and transcriptome assemblies of the wild tomato species Solanum chilense.</title>
        <authorList>
            <person name="Stam R."/>
            <person name="Nosenko T."/>
            <person name="Hoerger A.C."/>
            <person name="Stephan W."/>
            <person name="Seidel M.A."/>
            <person name="Kuhn J.M.M."/>
            <person name="Haberer G."/>
            <person name="Tellier A."/>
        </authorList>
    </citation>
    <scope>NUCLEOTIDE SEQUENCE</scope>
    <source>
        <tissue evidence="3">Mature leaves</tissue>
    </source>
</reference>
<dbReference type="EMBL" id="RXGB01000112">
    <property type="protein sequence ID" value="TMX05205.1"/>
    <property type="molecule type" value="Genomic_DNA"/>
</dbReference>
<comment type="caution">
    <text evidence="3">The sequence shown here is derived from an EMBL/GenBank/DDBJ whole genome shotgun (WGS) entry which is preliminary data.</text>
</comment>
<gene>
    <name evidence="3" type="ORF">EJD97_001208</name>
</gene>
<feature type="coiled-coil region" evidence="1">
    <location>
        <begin position="40"/>
        <end position="70"/>
    </location>
</feature>
<protein>
    <submittedName>
        <fullName evidence="3">Uncharacterized protein</fullName>
    </submittedName>
</protein>
<organism evidence="3">
    <name type="scientific">Solanum chilense</name>
    <name type="common">Tomato</name>
    <name type="synonym">Lycopersicon chilense</name>
    <dbReference type="NCBI Taxonomy" id="4083"/>
    <lineage>
        <taxon>Eukaryota</taxon>
        <taxon>Viridiplantae</taxon>
        <taxon>Streptophyta</taxon>
        <taxon>Embryophyta</taxon>
        <taxon>Tracheophyta</taxon>
        <taxon>Spermatophyta</taxon>
        <taxon>Magnoliopsida</taxon>
        <taxon>eudicotyledons</taxon>
        <taxon>Gunneridae</taxon>
        <taxon>Pentapetalae</taxon>
        <taxon>asterids</taxon>
        <taxon>lamiids</taxon>
        <taxon>Solanales</taxon>
        <taxon>Solanaceae</taxon>
        <taxon>Solanoideae</taxon>
        <taxon>Solaneae</taxon>
        <taxon>Solanum</taxon>
        <taxon>Solanum subgen. Lycopersicon</taxon>
    </lineage>
</organism>